<comment type="similarity">
    <text evidence="2 10">Belongs to the cytochrome c oxidase subunit 2 family.</text>
</comment>
<sequence length="443" mass="49686">MRFNKLFKIRNLIAVLAIGFMATAVSVSAQDSTAVTSTTETSAASPVAASATDAADMDAFASELVKVSESATSDDASTLAAADEVVDNSTLYKTASYYTILFLLVCIFLAIIGKILRVYELTREIQGKEGALNWNTIQGGIFIAFLILGLYGTYWSYDVWGYVVTNESASVHGDRIDSMMLTTVAITTLVFVITQILLFWFIFKYRGSTARKAYYYPHNNAIERLWTIVPAFVLTILVVFGFFTWRSITNPPEADQKAALSVEVTGEQFKWNVRYAGADNELGVRNYKLTTPTNTLGIDYADKKSWDDRLGPEIVLPVNKPVRVTIHSKDVLHSFYMPEFRVQMNAVPGMPTYFQFTPKLTTEEMREKKGNPAFDYVLLCAKICGSGHYNMQYKVKVVSEQEYNEWIVKQPLFFNDDMKKEMQQKVASSVKEAAVDNKLALNN</sequence>
<dbReference type="PROSITE" id="PS50857">
    <property type="entry name" value="COX2_CUA"/>
    <property type="match status" value="1"/>
</dbReference>
<comment type="caution">
    <text evidence="16">The sequence shown here is derived from an EMBL/GenBank/DDBJ whole genome shotgun (WGS) entry which is preliminary data.</text>
</comment>
<dbReference type="PRINTS" id="PR01166">
    <property type="entry name" value="CYCOXIDASEII"/>
</dbReference>
<dbReference type="RefSeq" id="WP_106291429.1">
    <property type="nucleotide sequence ID" value="NZ_PVTH01000002.1"/>
</dbReference>
<feature type="transmembrane region" description="Helical" evidence="12">
    <location>
        <begin position="137"/>
        <end position="157"/>
    </location>
</feature>
<dbReference type="InterPro" id="IPR036257">
    <property type="entry name" value="Cyt_c_oxidase_su2_TM_sf"/>
</dbReference>
<protein>
    <recommendedName>
        <fullName evidence="11">Cytochrome c oxidase subunit 2</fullName>
        <ecNumber evidence="11">7.1.1.9</ecNumber>
    </recommendedName>
</protein>
<evidence type="ECO:0000256" key="4">
    <source>
        <dbReference type="ARBA" id="ARBA00022660"/>
    </source>
</evidence>
<evidence type="ECO:0000256" key="10">
    <source>
        <dbReference type="RuleBase" id="RU000456"/>
    </source>
</evidence>
<keyword evidence="6" id="KW-1278">Translocase</keyword>
<dbReference type="SUPFAM" id="SSF49503">
    <property type="entry name" value="Cupredoxins"/>
    <property type="match status" value="1"/>
</dbReference>
<evidence type="ECO:0000259" key="15">
    <source>
        <dbReference type="PROSITE" id="PS50999"/>
    </source>
</evidence>
<name>A0A2T0U8R4_9SPHI</name>
<dbReference type="GO" id="GO:0005886">
    <property type="term" value="C:plasma membrane"/>
    <property type="evidence" value="ECO:0007669"/>
    <property type="project" value="UniProtKB-SubCell"/>
</dbReference>
<dbReference type="PANTHER" id="PTHR22888:SF9">
    <property type="entry name" value="CYTOCHROME C OXIDASE SUBUNIT 2"/>
    <property type="match status" value="1"/>
</dbReference>
<dbReference type="Pfam" id="PF02790">
    <property type="entry name" value="COX2_TM"/>
    <property type="match status" value="1"/>
</dbReference>
<keyword evidence="8 12" id="KW-1133">Transmembrane helix</keyword>
<evidence type="ECO:0000256" key="1">
    <source>
        <dbReference type="ARBA" id="ARBA00004141"/>
    </source>
</evidence>
<dbReference type="EMBL" id="PVTH01000002">
    <property type="protein sequence ID" value="PRY54321.1"/>
    <property type="molecule type" value="Genomic_DNA"/>
</dbReference>
<keyword evidence="7 10" id="KW-0249">Electron transport</keyword>
<feature type="domain" description="Cytochrome oxidase subunit II copper A binding" evidence="14">
    <location>
        <begin position="257"/>
        <end position="409"/>
    </location>
</feature>
<dbReference type="GO" id="GO:0004129">
    <property type="term" value="F:cytochrome-c oxidase activity"/>
    <property type="evidence" value="ECO:0007669"/>
    <property type="project" value="UniProtKB-EC"/>
</dbReference>
<proteinExistence type="inferred from homology"/>
<comment type="catalytic activity">
    <reaction evidence="11">
        <text>4 Fe(II)-[cytochrome c] + O2 + 8 H(+)(in) = 4 Fe(III)-[cytochrome c] + 2 H2O + 4 H(+)(out)</text>
        <dbReference type="Rhea" id="RHEA:11436"/>
        <dbReference type="Rhea" id="RHEA-COMP:10350"/>
        <dbReference type="Rhea" id="RHEA-COMP:14399"/>
        <dbReference type="ChEBI" id="CHEBI:15377"/>
        <dbReference type="ChEBI" id="CHEBI:15378"/>
        <dbReference type="ChEBI" id="CHEBI:15379"/>
        <dbReference type="ChEBI" id="CHEBI:29033"/>
        <dbReference type="ChEBI" id="CHEBI:29034"/>
        <dbReference type="EC" id="7.1.1.9"/>
    </reaction>
</comment>
<dbReference type="GO" id="GO:0005507">
    <property type="term" value="F:copper ion binding"/>
    <property type="evidence" value="ECO:0007669"/>
    <property type="project" value="InterPro"/>
</dbReference>
<comment type="function">
    <text evidence="11">Subunits I and II form the functional core of the enzyme complex. Electrons originating in cytochrome c are transferred via heme a and Cu(A) to the binuclear center formed by heme a3 and Cu(B).</text>
</comment>
<dbReference type="AlphaFoldDB" id="A0A2T0U8R4"/>
<dbReference type="EC" id="7.1.1.9" evidence="11"/>
<evidence type="ECO:0000256" key="6">
    <source>
        <dbReference type="ARBA" id="ARBA00022967"/>
    </source>
</evidence>
<dbReference type="InterPro" id="IPR045187">
    <property type="entry name" value="CcO_II"/>
</dbReference>
<keyword evidence="4 10" id="KW-0679">Respiratory chain</keyword>
<evidence type="ECO:0000313" key="16">
    <source>
        <dbReference type="EMBL" id="PRY54321.1"/>
    </source>
</evidence>
<dbReference type="PROSITE" id="PS50999">
    <property type="entry name" value="COX2_TM"/>
    <property type="match status" value="1"/>
</dbReference>
<dbReference type="OrthoDB" id="9781261at2"/>
<feature type="transmembrane region" description="Helical" evidence="12">
    <location>
        <begin position="224"/>
        <end position="245"/>
    </location>
</feature>
<evidence type="ECO:0000256" key="5">
    <source>
        <dbReference type="ARBA" id="ARBA00022692"/>
    </source>
</evidence>
<gene>
    <name evidence="16" type="ORF">B0I27_10287</name>
</gene>
<keyword evidence="13" id="KW-0732">Signal</keyword>
<dbReference type="InterPro" id="IPR002429">
    <property type="entry name" value="CcO_II-like_C"/>
</dbReference>
<evidence type="ECO:0000256" key="3">
    <source>
        <dbReference type="ARBA" id="ARBA00022448"/>
    </source>
</evidence>
<dbReference type="PANTHER" id="PTHR22888">
    <property type="entry name" value="CYTOCHROME C OXIDASE, SUBUNIT II"/>
    <property type="match status" value="1"/>
</dbReference>
<dbReference type="InterPro" id="IPR008972">
    <property type="entry name" value="Cupredoxin"/>
</dbReference>
<evidence type="ECO:0000256" key="12">
    <source>
        <dbReference type="SAM" id="Phobius"/>
    </source>
</evidence>
<feature type="transmembrane region" description="Helical" evidence="12">
    <location>
        <begin position="95"/>
        <end position="116"/>
    </location>
</feature>
<evidence type="ECO:0000256" key="8">
    <source>
        <dbReference type="ARBA" id="ARBA00022989"/>
    </source>
</evidence>
<evidence type="ECO:0000259" key="14">
    <source>
        <dbReference type="PROSITE" id="PS50857"/>
    </source>
</evidence>
<evidence type="ECO:0000313" key="17">
    <source>
        <dbReference type="Proteomes" id="UP000238034"/>
    </source>
</evidence>
<evidence type="ECO:0000256" key="11">
    <source>
        <dbReference type="RuleBase" id="RU004024"/>
    </source>
</evidence>
<organism evidence="16 17">
    <name type="scientific">Arcticibacter pallidicorallinus</name>
    <dbReference type="NCBI Taxonomy" id="1259464"/>
    <lineage>
        <taxon>Bacteria</taxon>
        <taxon>Pseudomonadati</taxon>
        <taxon>Bacteroidota</taxon>
        <taxon>Sphingobacteriia</taxon>
        <taxon>Sphingobacteriales</taxon>
        <taxon>Sphingobacteriaceae</taxon>
        <taxon>Arcticibacter</taxon>
    </lineage>
</organism>
<keyword evidence="11" id="KW-0186">Copper</keyword>
<keyword evidence="9 12" id="KW-0472">Membrane</keyword>
<dbReference type="Proteomes" id="UP000238034">
    <property type="component" value="Unassembled WGS sequence"/>
</dbReference>
<comment type="subcellular location">
    <subcellularLocation>
        <location evidence="10">Cell membrane</location>
        <topology evidence="10">Multi-pass membrane protein</topology>
    </subcellularLocation>
    <subcellularLocation>
        <location evidence="1">Membrane</location>
        <topology evidence="1">Multi-pass membrane protein</topology>
    </subcellularLocation>
</comment>
<dbReference type="SUPFAM" id="SSF81464">
    <property type="entry name" value="Cytochrome c oxidase subunit II-like, transmembrane region"/>
    <property type="match status" value="1"/>
</dbReference>
<evidence type="ECO:0000256" key="9">
    <source>
        <dbReference type="ARBA" id="ARBA00023136"/>
    </source>
</evidence>
<evidence type="ECO:0000256" key="2">
    <source>
        <dbReference type="ARBA" id="ARBA00007866"/>
    </source>
</evidence>
<reference evidence="16 17" key="1">
    <citation type="submission" date="2018-03" db="EMBL/GenBank/DDBJ databases">
        <title>Genomic Encyclopedia of Type Strains, Phase III (KMG-III): the genomes of soil and plant-associated and newly described type strains.</title>
        <authorList>
            <person name="Whitman W."/>
        </authorList>
    </citation>
    <scope>NUCLEOTIDE SEQUENCE [LARGE SCALE GENOMIC DNA]</scope>
    <source>
        <strain evidence="16 17">CGMCC 1.9313</strain>
    </source>
</reference>
<dbReference type="Gene3D" id="2.60.40.420">
    <property type="entry name" value="Cupredoxins - blue copper proteins"/>
    <property type="match status" value="1"/>
</dbReference>
<feature type="domain" description="Cytochrome oxidase subunit II transmembrane region profile" evidence="15">
    <location>
        <begin position="157"/>
        <end position="252"/>
    </location>
</feature>
<dbReference type="GO" id="GO:0042773">
    <property type="term" value="P:ATP synthesis coupled electron transport"/>
    <property type="evidence" value="ECO:0007669"/>
    <property type="project" value="TreeGrafter"/>
</dbReference>
<keyword evidence="17" id="KW-1185">Reference proteome</keyword>
<keyword evidence="5 10" id="KW-0812">Transmembrane</keyword>
<dbReference type="Gene3D" id="1.10.287.90">
    <property type="match status" value="1"/>
</dbReference>
<feature type="chain" id="PRO_5015784803" description="Cytochrome c oxidase subunit 2" evidence="13">
    <location>
        <begin position="30"/>
        <end position="443"/>
    </location>
</feature>
<feature type="signal peptide" evidence="13">
    <location>
        <begin position="1"/>
        <end position="29"/>
    </location>
</feature>
<keyword evidence="3 10" id="KW-0813">Transport</keyword>
<accession>A0A2T0U8R4</accession>
<keyword evidence="11" id="KW-0479">Metal-binding</keyword>
<dbReference type="Pfam" id="PF00116">
    <property type="entry name" value="COX2"/>
    <property type="match status" value="1"/>
</dbReference>
<evidence type="ECO:0000256" key="7">
    <source>
        <dbReference type="ARBA" id="ARBA00022982"/>
    </source>
</evidence>
<dbReference type="InterPro" id="IPR011759">
    <property type="entry name" value="Cyt_c_oxidase_su2_TM_dom"/>
</dbReference>
<evidence type="ECO:0000256" key="13">
    <source>
        <dbReference type="SAM" id="SignalP"/>
    </source>
</evidence>
<comment type="cofactor">
    <cofactor evidence="11">
        <name>Cu cation</name>
        <dbReference type="ChEBI" id="CHEBI:23378"/>
    </cofactor>
    <text evidence="11">Binds a copper A center.</text>
</comment>
<feature type="transmembrane region" description="Helical" evidence="12">
    <location>
        <begin position="179"/>
        <end position="203"/>
    </location>
</feature>